<feature type="transmembrane region" description="Helical" evidence="5">
    <location>
        <begin position="312"/>
        <end position="329"/>
    </location>
</feature>
<dbReference type="Gene3D" id="1.20.144.10">
    <property type="entry name" value="Phosphatidic acid phosphatase type 2/haloperoxidase"/>
    <property type="match status" value="1"/>
</dbReference>
<protein>
    <submittedName>
        <fullName evidence="7">PAP2 superfamily protein</fullName>
    </submittedName>
</protein>
<keyword evidence="3 5" id="KW-1133">Transmembrane helix</keyword>
<dbReference type="InterPro" id="IPR026841">
    <property type="entry name" value="Aur1/Ipt1"/>
</dbReference>
<evidence type="ECO:0000256" key="3">
    <source>
        <dbReference type="ARBA" id="ARBA00022989"/>
    </source>
</evidence>
<dbReference type="EMBL" id="QLTQ01000007">
    <property type="protein sequence ID" value="RAS46040.1"/>
    <property type="molecule type" value="Genomic_DNA"/>
</dbReference>
<evidence type="ECO:0000256" key="1">
    <source>
        <dbReference type="ARBA" id="ARBA00004141"/>
    </source>
</evidence>
<feature type="transmembrane region" description="Helical" evidence="5">
    <location>
        <begin position="184"/>
        <end position="203"/>
    </location>
</feature>
<feature type="transmembrane region" description="Helical" evidence="5">
    <location>
        <begin position="286"/>
        <end position="306"/>
    </location>
</feature>
<gene>
    <name evidence="7" type="ORF">BC673_1076</name>
</gene>
<comment type="caution">
    <text evidence="7">The sequence shown here is derived from an EMBL/GenBank/DDBJ whole genome shotgun (WGS) entry which is preliminary data.</text>
</comment>
<comment type="subcellular location">
    <subcellularLocation>
        <location evidence="1">Membrane</location>
        <topology evidence="1">Multi-pass membrane protein</topology>
    </subcellularLocation>
</comment>
<name>A0ABX9DUJ8_9BACT</name>
<dbReference type="InterPro" id="IPR052185">
    <property type="entry name" value="IPC_Synthase-Related"/>
</dbReference>
<dbReference type="Pfam" id="PF14378">
    <property type="entry name" value="PAP2_3"/>
    <property type="match status" value="1"/>
</dbReference>
<evidence type="ECO:0000313" key="7">
    <source>
        <dbReference type="EMBL" id="RAS46040.1"/>
    </source>
</evidence>
<evidence type="ECO:0000256" key="2">
    <source>
        <dbReference type="ARBA" id="ARBA00022692"/>
    </source>
</evidence>
<reference evidence="7 8" key="1">
    <citation type="submission" date="2018-06" db="EMBL/GenBank/DDBJ databases">
        <title>Genomic Encyclopedia of Archaeal and Bacterial Type Strains, Phase II (KMG-II): from individual species to whole genera.</title>
        <authorList>
            <person name="Goeker M."/>
        </authorList>
    </citation>
    <scope>NUCLEOTIDE SEQUENCE [LARGE SCALE GENOMIC DNA]</scope>
    <source>
        <strain evidence="7 8">DSM 18710</strain>
    </source>
</reference>
<dbReference type="SUPFAM" id="SSF48317">
    <property type="entry name" value="Acid phosphatase/Vanadium-dependent haloperoxidase"/>
    <property type="match status" value="1"/>
</dbReference>
<dbReference type="PANTHER" id="PTHR31310:SF7">
    <property type="entry name" value="PA-PHOSPHATASE RELATED-FAMILY PROTEIN DDB_G0268928"/>
    <property type="match status" value="1"/>
</dbReference>
<keyword evidence="4 5" id="KW-0472">Membrane</keyword>
<dbReference type="InterPro" id="IPR036938">
    <property type="entry name" value="PAP2/HPO_sf"/>
</dbReference>
<feature type="transmembrane region" description="Helical" evidence="5">
    <location>
        <begin position="261"/>
        <end position="279"/>
    </location>
</feature>
<evidence type="ECO:0000256" key="4">
    <source>
        <dbReference type="ARBA" id="ARBA00023136"/>
    </source>
</evidence>
<evidence type="ECO:0000313" key="8">
    <source>
        <dbReference type="Proteomes" id="UP000249852"/>
    </source>
</evidence>
<evidence type="ECO:0000259" key="6">
    <source>
        <dbReference type="Pfam" id="PF14378"/>
    </source>
</evidence>
<feature type="transmembrane region" description="Helical" evidence="5">
    <location>
        <begin position="154"/>
        <end position="172"/>
    </location>
</feature>
<feature type="transmembrane region" description="Helical" evidence="5">
    <location>
        <begin position="33"/>
        <end position="55"/>
    </location>
</feature>
<feature type="transmembrane region" description="Helical" evidence="5">
    <location>
        <begin position="67"/>
        <end position="85"/>
    </location>
</feature>
<keyword evidence="2 5" id="KW-0812">Transmembrane</keyword>
<dbReference type="Proteomes" id="UP000249852">
    <property type="component" value="Unassembled WGS sequence"/>
</dbReference>
<feature type="domain" description="Inositolphosphotransferase Aur1/Ipt1" evidence="6">
    <location>
        <begin position="148"/>
        <end position="324"/>
    </location>
</feature>
<dbReference type="PANTHER" id="PTHR31310">
    <property type="match status" value="1"/>
</dbReference>
<keyword evidence="8" id="KW-1185">Reference proteome</keyword>
<organism evidence="7 8">
    <name type="scientific">Prevotella pallens</name>
    <dbReference type="NCBI Taxonomy" id="60133"/>
    <lineage>
        <taxon>Bacteria</taxon>
        <taxon>Pseudomonadati</taxon>
        <taxon>Bacteroidota</taxon>
        <taxon>Bacteroidia</taxon>
        <taxon>Bacteroidales</taxon>
        <taxon>Prevotellaceae</taxon>
        <taxon>Prevotella</taxon>
    </lineage>
</organism>
<proteinExistence type="predicted"/>
<accession>A0ABX9DUJ8</accession>
<evidence type="ECO:0000256" key="5">
    <source>
        <dbReference type="SAM" id="Phobius"/>
    </source>
</evidence>
<sequence length="338" mass="39322">MAGFKIRITDSRNKMVKFVLNLFKIEKKPLKGLMAIEWAAAAYMLFTFVLIMFFYTKMTAPEAMIYGRLRIIAMTAALWLVYRIFPCKFTRLARVSAQLGLLAWWYPDTYEFNRLLPNLDHVFAQWEQNIFGCQPALLFSKELPDAFFSELFDMGYAAYYPMIALTVFYYFIWRYKEFERVSFILLASFFIYYVVFIFVPVAGPTFYYKAVGLKTITAGVFPNIHDYFNLHKDCLPSPGFTNGFFYNLVEDAKAAGERPTAAFPSSHVGISTICMFLVWHTRNYKLLMVLAPFYFFLCCATVYIQAHYLIDAIAGVISAILVYLTLFYFSKRMVKKGR</sequence>